<keyword evidence="2" id="KW-1185">Reference proteome</keyword>
<dbReference type="RefSeq" id="WP_211423602.1">
    <property type="nucleotide sequence ID" value="NZ_CP072643.1"/>
</dbReference>
<proteinExistence type="predicted"/>
<protein>
    <submittedName>
        <fullName evidence="1">Uncharacterized protein</fullName>
    </submittedName>
</protein>
<name>A0ABX8B748_9BACT</name>
<organism evidence="1 2">
    <name type="scientific">Chloracidobacterium sp. N</name>
    <dbReference type="NCBI Taxonomy" id="2821540"/>
    <lineage>
        <taxon>Bacteria</taxon>
        <taxon>Pseudomonadati</taxon>
        <taxon>Acidobacteriota</taxon>
        <taxon>Terriglobia</taxon>
        <taxon>Terriglobales</taxon>
        <taxon>Acidobacteriaceae</taxon>
        <taxon>Chloracidobacterium</taxon>
        <taxon>Chloracidobacterium aggregatum</taxon>
    </lineage>
</organism>
<gene>
    <name evidence="1" type="ORF">J8C05_15335</name>
</gene>
<evidence type="ECO:0000313" key="1">
    <source>
        <dbReference type="EMBL" id="QUV95376.1"/>
    </source>
</evidence>
<reference evidence="1 2" key="1">
    <citation type="submission" date="2021-03" db="EMBL/GenBank/DDBJ databases">
        <title>Genomic and phenotypic characterization of Chloracidobacterium isolates provides evidence for multiple species.</title>
        <authorList>
            <person name="Saini M.K."/>
            <person name="Costas A.M.G."/>
            <person name="Tank M."/>
            <person name="Bryant D.A."/>
        </authorList>
    </citation>
    <scope>NUCLEOTIDE SEQUENCE [LARGE SCALE GENOMIC DNA]</scope>
    <source>
        <strain evidence="1 2">N</strain>
    </source>
</reference>
<dbReference type="EMBL" id="CP072643">
    <property type="protein sequence ID" value="QUV95376.1"/>
    <property type="molecule type" value="Genomic_DNA"/>
</dbReference>
<dbReference type="Proteomes" id="UP000677668">
    <property type="component" value="Chromosome 2"/>
</dbReference>
<accession>A0ABX8B748</accession>
<sequence>MKEKVGWGRTKNTGLNEAFFSQRTAAERQARNFFRPAKVLCQRSSQPDPAEVSGWKTAAVALPSGALPWFALLFEGVTTVLKAKKRPMPGMC</sequence>
<evidence type="ECO:0000313" key="2">
    <source>
        <dbReference type="Proteomes" id="UP000677668"/>
    </source>
</evidence>